<sequence length="88" mass="9787">MEKDLSAVAGCAREQRSLIMLMLHRAQHGGTVQWLRTRPELAAKVYGLDNQPCCTDEMKPGLEVWFQARHVIAIIRSDKPAQVSAEAG</sequence>
<reference evidence="2" key="1">
    <citation type="submission" date="2016-10" db="EMBL/GenBank/DDBJ databases">
        <authorList>
            <person name="Varghese N."/>
            <person name="Submissions S."/>
        </authorList>
    </citation>
    <scope>NUCLEOTIDE SEQUENCE [LARGE SCALE GENOMIC DNA]</scope>
    <source>
        <strain evidence="2">UNC178MFTsu3.1</strain>
    </source>
</reference>
<dbReference type="RefSeq" id="WP_026635718.1">
    <property type="nucleotide sequence ID" value="NZ_FONH01000020.1"/>
</dbReference>
<dbReference type="STRING" id="500610.SAMN02799615_03771"/>
<protein>
    <submittedName>
        <fullName evidence="1">Uncharacterized protein</fullName>
    </submittedName>
</protein>
<evidence type="ECO:0000313" key="1">
    <source>
        <dbReference type="EMBL" id="SFF48073.1"/>
    </source>
</evidence>
<gene>
    <name evidence="1" type="ORF">SAMN02799615_03771</name>
</gene>
<dbReference type="AlphaFoldDB" id="A0A1I2J2I4"/>
<keyword evidence="2" id="KW-1185">Reference proteome</keyword>
<organism evidence="1 2">
    <name type="scientific">Dyella marensis</name>
    <dbReference type="NCBI Taxonomy" id="500610"/>
    <lineage>
        <taxon>Bacteria</taxon>
        <taxon>Pseudomonadati</taxon>
        <taxon>Pseudomonadota</taxon>
        <taxon>Gammaproteobacteria</taxon>
        <taxon>Lysobacterales</taxon>
        <taxon>Rhodanobacteraceae</taxon>
        <taxon>Dyella</taxon>
    </lineage>
</organism>
<dbReference type="Proteomes" id="UP000199477">
    <property type="component" value="Unassembled WGS sequence"/>
</dbReference>
<dbReference type="EMBL" id="FONH01000020">
    <property type="protein sequence ID" value="SFF48073.1"/>
    <property type="molecule type" value="Genomic_DNA"/>
</dbReference>
<proteinExistence type="predicted"/>
<evidence type="ECO:0000313" key="2">
    <source>
        <dbReference type="Proteomes" id="UP000199477"/>
    </source>
</evidence>
<accession>A0A1I2J2I4</accession>
<name>A0A1I2J2I4_9GAMM</name>